<reference evidence="2 3" key="1">
    <citation type="journal article" date="2010" name="Proc. Natl. Acad. Sci. U.S.A.">
        <title>Insights into evolution of multicellular fungi from the assembled chromosomes of the mushroom Coprinopsis cinerea (Coprinus cinereus).</title>
        <authorList>
            <person name="Stajich J.E."/>
            <person name="Wilke S.K."/>
            <person name="Ahren D."/>
            <person name="Au C.H."/>
            <person name="Birren B.W."/>
            <person name="Borodovsky M."/>
            <person name="Burns C."/>
            <person name="Canback B."/>
            <person name="Casselton L.A."/>
            <person name="Cheng C.K."/>
            <person name="Deng J."/>
            <person name="Dietrich F.S."/>
            <person name="Fargo D.C."/>
            <person name="Farman M.L."/>
            <person name="Gathman A.C."/>
            <person name="Goldberg J."/>
            <person name="Guigo R."/>
            <person name="Hoegger P.J."/>
            <person name="Hooker J.B."/>
            <person name="Huggins A."/>
            <person name="James T.Y."/>
            <person name="Kamada T."/>
            <person name="Kilaru S."/>
            <person name="Kodira C."/>
            <person name="Kues U."/>
            <person name="Kupfer D."/>
            <person name="Kwan H.S."/>
            <person name="Lomsadze A."/>
            <person name="Li W."/>
            <person name="Lilly W.W."/>
            <person name="Ma L.J."/>
            <person name="Mackey A.J."/>
            <person name="Manning G."/>
            <person name="Martin F."/>
            <person name="Muraguchi H."/>
            <person name="Natvig D.O."/>
            <person name="Palmerini H."/>
            <person name="Ramesh M.A."/>
            <person name="Rehmeyer C.J."/>
            <person name="Roe B.A."/>
            <person name="Shenoy N."/>
            <person name="Stanke M."/>
            <person name="Ter-Hovhannisyan V."/>
            <person name="Tunlid A."/>
            <person name="Velagapudi R."/>
            <person name="Vision T.J."/>
            <person name="Zeng Q."/>
            <person name="Zolan M.E."/>
            <person name="Pukkila P.J."/>
        </authorList>
    </citation>
    <scope>NUCLEOTIDE SEQUENCE [LARGE SCALE GENOMIC DNA]</scope>
    <source>
        <strain evidence="3">Okayama-7 / 130 / ATCC MYA-4618 / FGSC 9003</strain>
    </source>
</reference>
<dbReference type="InParanoid" id="D6RQ50"/>
<evidence type="ECO:0000313" key="2">
    <source>
        <dbReference type="EMBL" id="EFI26872.1"/>
    </source>
</evidence>
<keyword evidence="3" id="KW-1185">Reference proteome</keyword>
<dbReference type="EMBL" id="AACS02000010">
    <property type="protein sequence ID" value="EFI26872.1"/>
    <property type="molecule type" value="Genomic_DNA"/>
</dbReference>
<gene>
    <name evidence="2" type="ORF">CC1G_15274</name>
</gene>
<feature type="compositionally biased region" description="Basic and acidic residues" evidence="1">
    <location>
        <begin position="278"/>
        <end position="293"/>
    </location>
</feature>
<protein>
    <submittedName>
        <fullName evidence="2">Uncharacterized protein</fullName>
    </submittedName>
</protein>
<accession>D6RQ50</accession>
<sequence length="293" mass="33368">MHFVGCASHAGRESQGLDIAFGVLGHLINDDGAICGIVLEAAKGRELELEDRPMVYAFLSKLQQHGFVLWCPYDGGLSVVDGKVKAVRLWMLEHFSQSERDLLEEDAERHWEGVERLFLDLELYEQLKMVPYFLETRQVVITVPPVVGPDKPFAVLAPTWEAYKRGNLTGVLEESSEEPIEEIRKRLASVSHRVFPTYPRKSWGFPTVPLVHYQGTRRVLFFNSVEEASGCLTQSKCGIPPSSREQPTRDRSTRTPYQQHSKRRQKIPVLPPETWIEDPSRFEDVTHGGQTDR</sequence>
<dbReference type="RefSeq" id="XP_002910366.1">
    <property type="nucleotide sequence ID" value="XM_002910320.1"/>
</dbReference>
<dbReference type="GeneID" id="9380326"/>
<dbReference type="AlphaFoldDB" id="D6RQ50"/>
<evidence type="ECO:0000313" key="3">
    <source>
        <dbReference type="Proteomes" id="UP000001861"/>
    </source>
</evidence>
<dbReference type="Proteomes" id="UP000001861">
    <property type="component" value="Unassembled WGS sequence"/>
</dbReference>
<comment type="caution">
    <text evidence="2">The sequence shown here is derived from an EMBL/GenBank/DDBJ whole genome shotgun (WGS) entry which is preliminary data.</text>
</comment>
<name>D6RQ50_COPC7</name>
<dbReference type="KEGG" id="cci:CC1G_15274"/>
<proteinExistence type="predicted"/>
<dbReference type="HOGENOM" id="CLU_949996_0_0_1"/>
<organism evidence="2 3">
    <name type="scientific">Coprinopsis cinerea (strain Okayama-7 / 130 / ATCC MYA-4618 / FGSC 9003)</name>
    <name type="common">Inky cap fungus</name>
    <name type="synonym">Hormographiella aspergillata</name>
    <dbReference type="NCBI Taxonomy" id="240176"/>
    <lineage>
        <taxon>Eukaryota</taxon>
        <taxon>Fungi</taxon>
        <taxon>Dikarya</taxon>
        <taxon>Basidiomycota</taxon>
        <taxon>Agaricomycotina</taxon>
        <taxon>Agaricomycetes</taxon>
        <taxon>Agaricomycetidae</taxon>
        <taxon>Agaricales</taxon>
        <taxon>Agaricineae</taxon>
        <taxon>Psathyrellaceae</taxon>
        <taxon>Coprinopsis</taxon>
    </lineage>
</organism>
<evidence type="ECO:0000256" key="1">
    <source>
        <dbReference type="SAM" id="MobiDB-lite"/>
    </source>
</evidence>
<dbReference type="VEuPathDB" id="FungiDB:CC1G_15274"/>
<feature type="region of interest" description="Disordered" evidence="1">
    <location>
        <begin position="233"/>
        <end position="293"/>
    </location>
</feature>
<dbReference type="OrthoDB" id="2874131at2759"/>